<dbReference type="PATRIC" id="fig|1638788.3.peg.5616"/>
<name>A0A0K1S8D9_9CHRO</name>
<feature type="region of interest" description="Disordered" evidence="1">
    <location>
        <begin position="1"/>
        <end position="53"/>
    </location>
</feature>
<evidence type="ECO:0000256" key="1">
    <source>
        <dbReference type="SAM" id="MobiDB-lite"/>
    </source>
</evidence>
<dbReference type="Proteomes" id="UP000068167">
    <property type="component" value="Chromosome"/>
</dbReference>
<dbReference type="EMBL" id="CP011339">
    <property type="protein sequence ID" value="AKV70394.1"/>
    <property type="molecule type" value="Genomic_DNA"/>
</dbReference>
<reference evidence="2 3" key="1">
    <citation type="journal article" date="2016" name="Stand. Genomic Sci.">
        <title>Complete genome sequence and genomic characterization of Microcystis panniformis FACHB 1757 by third-generation sequencing.</title>
        <authorList>
            <person name="Zhang J.Y."/>
            <person name="Guan R."/>
            <person name="Zhang H.J."/>
            <person name="Li H."/>
            <person name="Xiao P."/>
            <person name="Yu G.L."/>
            <person name="Du L."/>
            <person name="Cao D.M."/>
            <person name="Zhu B.C."/>
            <person name="Li R.H."/>
            <person name="Lu Z.H."/>
        </authorList>
    </citation>
    <scope>NUCLEOTIDE SEQUENCE [LARGE SCALE GENOMIC DNA]</scope>
    <source>
        <strain evidence="2 3">FACHB-1757</strain>
    </source>
</reference>
<keyword evidence="3" id="KW-1185">Reference proteome</keyword>
<evidence type="ECO:0000313" key="3">
    <source>
        <dbReference type="Proteomes" id="UP000068167"/>
    </source>
</evidence>
<protein>
    <submittedName>
        <fullName evidence="2">Uncharacterized protein</fullName>
    </submittedName>
</protein>
<dbReference type="KEGG" id="mpk:VL20_5570"/>
<evidence type="ECO:0000313" key="2">
    <source>
        <dbReference type="EMBL" id="AKV70394.1"/>
    </source>
</evidence>
<gene>
    <name evidence="2" type="ORF">VL20_5570</name>
</gene>
<organism evidence="2 3">
    <name type="scientific">Microcystis panniformis FACHB-1757</name>
    <dbReference type="NCBI Taxonomy" id="1638788"/>
    <lineage>
        <taxon>Bacteria</taxon>
        <taxon>Bacillati</taxon>
        <taxon>Cyanobacteriota</taxon>
        <taxon>Cyanophyceae</taxon>
        <taxon>Oscillatoriophycideae</taxon>
        <taxon>Chroococcales</taxon>
        <taxon>Microcystaceae</taxon>
        <taxon>Microcystis</taxon>
    </lineage>
</organism>
<dbReference type="AlphaFoldDB" id="A0A0K1S8D9"/>
<sequence length="77" mass="8837">MTFPRLQKTGILRGNLRRNPEQSRDYSPQHCQTYQSNHRPTLFSQPDGGDHEQAVSNLTKITSVFIILKPLTKLSDK</sequence>
<feature type="compositionally biased region" description="Polar residues" evidence="1">
    <location>
        <begin position="25"/>
        <end position="44"/>
    </location>
</feature>
<accession>A0A0K1S8D9</accession>
<proteinExistence type="predicted"/>